<sequence length="118" mass="13155">MENAFDKLVAVCERMRHLTGTLETIRNLLMADVMTSSDDTRAAMGDTQETARGLFIHAMGLRQRAGTDLESTVQLIAADTAPEHSAQRQEWLLLCRDLAGTLQGIDGVLTELEQHFRR</sequence>
<dbReference type="RefSeq" id="WP_009518074.1">
    <property type="nucleotide sequence ID" value="NZ_CCAE010000009.1"/>
</dbReference>
<gene>
    <name evidence="1" type="ORF">BN948_01619</name>
</gene>
<keyword evidence="2" id="KW-1185">Reference proteome</keyword>
<reference evidence="2" key="2">
    <citation type="submission" date="2014-11" db="EMBL/GenBank/DDBJ databases">
        <title>Draft genome sequence of Hydrogenophaga intermedia S1.</title>
        <authorList>
            <person name="Gan H.M."/>
            <person name="Chew T.H."/>
            <person name="Stolz A."/>
        </authorList>
    </citation>
    <scope>NUCLEOTIDE SEQUENCE [LARGE SCALE GENOMIC DNA]</scope>
    <source>
        <strain evidence="2">S1</strain>
    </source>
</reference>
<reference evidence="2" key="1">
    <citation type="submission" date="2014-02" db="EMBL/GenBank/DDBJ databases">
        <authorList>
            <person name="Gan H."/>
        </authorList>
    </citation>
    <scope>NUCLEOTIDE SEQUENCE [LARGE SCALE GENOMIC DNA]</scope>
    <source>
        <strain evidence="2">S1</strain>
    </source>
</reference>
<evidence type="ECO:0000313" key="2">
    <source>
        <dbReference type="Proteomes" id="UP000028878"/>
    </source>
</evidence>
<dbReference type="Proteomes" id="UP000028878">
    <property type="component" value="Unassembled WGS sequence"/>
</dbReference>
<dbReference type="AlphaFoldDB" id="A0A1L1PCI9"/>
<organism evidence="1 2">
    <name type="scientific">Hydrogenophaga intermedia</name>
    <dbReference type="NCBI Taxonomy" id="65786"/>
    <lineage>
        <taxon>Bacteria</taxon>
        <taxon>Pseudomonadati</taxon>
        <taxon>Pseudomonadota</taxon>
        <taxon>Betaproteobacteria</taxon>
        <taxon>Burkholderiales</taxon>
        <taxon>Comamonadaceae</taxon>
        <taxon>Hydrogenophaga</taxon>
    </lineage>
</organism>
<name>A0A1L1PCI9_HYDIT</name>
<proteinExistence type="predicted"/>
<evidence type="ECO:0000313" key="1">
    <source>
        <dbReference type="EMBL" id="CDN87200.1"/>
    </source>
</evidence>
<accession>A0A1L1PCI9</accession>
<protein>
    <submittedName>
        <fullName evidence="1">Uncharacterized protein</fullName>
    </submittedName>
</protein>
<dbReference type="EMBL" id="CCAE010000009">
    <property type="protein sequence ID" value="CDN87200.1"/>
    <property type="molecule type" value="Genomic_DNA"/>
</dbReference>